<keyword evidence="4" id="KW-1185">Reference proteome</keyword>
<dbReference type="Pfam" id="PF05551">
    <property type="entry name" value="zf-His_Me_endon"/>
    <property type="match status" value="1"/>
</dbReference>
<accession>A0A6A6AM16</accession>
<organism evidence="3 4">
    <name type="scientific">Dothidotthia symphoricarpi CBS 119687</name>
    <dbReference type="NCBI Taxonomy" id="1392245"/>
    <lineage>
        <taxon>Eukaryota</taxon>
        <taxon>Fungi</taxon>
        <taxon>Dikarya</taxon>
        <taxon>Ascomycota</taxon>
        <taxon>Pezizomycotina</taxon>
        <taxon>Dothideomycetes</taxon>
        <taxon>Pleosporomycetidae</taxon>
        <taxon>Pleosporales</taxon>
        <taxon>Dothidotthiaceae</taxon>
        <taxon>Dothidotthia</taxon>
    </lineage>
</organism>
<evidence type="ECO:0000259" key="2">
    <source>
        <dbReference type="Pfam" id="PF05551"/>
    </source>
</evidence>
<feature type="region of interest" description="Disordered" evidence="1">
    <location>
        <begin position="92"/>
        <end position="158"/>
    </location>
</feature>
<dbReference type="RefSeq" id="XP_033527409.1">
    <property type="nucleotide sequence ID" value="XM_033667556.1"/>
</dbReference>
<feature type="region of interest" description="Disordered" evidence="1">
    <location>
        <begin position="1"/>
        <end position="35"/>
    </location>
</feature>
<dbReference type="AlphaFoldDB" id="A0A6A6AM16"/>
<feature type="compositionally biased region" description="Basic residues" evidence="1">
    <location>
        <begin position="135"/>
        <end position="145"/>
    </location>
</feature>
<feature type="domain" description="Zinc-binding loop region of homing endonuclease" evidence="2">
    <location>
        <begin position="305"/>
        <end position="365"/>
    </location>
</feature>
<dbReference type="InterPro" id="IPR044925">
    <property type="entry name" value="His-Me_finger_sf"/>
</dbReference>
<reference evidence="3" key="1">
    <citation type="journal article" date="2020" name="Stud. Mycol.">
        <title>101 Dothideomycetes genomes: a test case for predicting lifestyles and emergence of pathogens.</title>
        <authorList>
            <person name="Haridas S."/>
            <person name="Albert R."/>
            <person name="Binder M."/>
            <person name="Bloem J."/>
            <person name="Labutti K."/>
            <person name="Salamov A."/>
            <person name="Andreopoulos B."/>
            <person name="Baker S."/>
            <person name="Barry K."/>
            <person name="Bills G."/>
            <person name="Bluhm B."/>
            <person name="Cannon C."/>
            <person name="Castanera R."/>
            <person name="Culley D."/>
            <person name="Daum C."/>
            <person name="Ezra D."/>
            <person name="Gonzalez J."/>
            <person name="Henrissat B."/>
            <person name="Kuo A."/>
            <person name="Liang C."/>
            <person name="Lipzen A."/>
            <person name="Lutzoni F."/>
            <person name="Magnuson J."/>
            <person name="Mondo S."/>
            <person name="Nolan M."/>
            <person name="Ohm R."/>
            <person name="Pangilinan J."/>
            <person name="Park H.-J."/>
            <person name="Ramirez L."/>
            <person name="Alfaro M."/>
            <person name="Sun H."/>
            <person name="Tritt A."/>
            <person name="Yoshinaga Y."/>
            <person name="Zwiers L.-H."/>
            <person name="Turgeon B."/>
            <person name="Goodwin S."/>
            <person name="Spatafora J."/>
            <person name="Crous P."/>
            <person name="Grigoriev I."/>
        </authorList>
    </citation>
    <scope>NUCLEOTIDE SEQUENCE</scope>
    <source>
        <strain evidence="3">CBS 119687</strain>
    </source>
</reference>
<evidence type="ECO:0000313" key="3">
    <source>
        <dbReference type="EMBL" id="KAF2133022.1"/>
    </source>
</evidence>
<dbReference type="Proteomes" id="UP000799771">
    <property type="component" value="Unassembled WGS sequence"/>
</dbReference>
<proteinExistence type="predicted"/>
<feature type="compositionally biased region" description="Basic residues" evidence="1">
    <location>
        <begin position="1"/>
        <end position="17"/>
    </location>
</feature>
<dbReference type="InterPro" id="IPR008704">
    <property type="entry name" value="Endonuclease_Zinc-binding_loop"/>
</dbReference>
<name>A0A6A6AM16_9PLEO</name>
<gene>
    <name evidence="3" type="ORF">P153DRAFT_364253</name>
</gene>
<feature type="compositionally biased region" description="Polar residues" evidence="1">
    <location>
        <begin position="21"/>
        <end position="31"/>
    </location>
</feature>
<dbReference type="SUPFAM" id="SSF54060">
    <property type="entry name" value="His-Me finger endonucleases"/>
    <property type="match status" value="1"/>
</dbReference>
<sequence>MKRQAPGKKPQSRKKQRESRTSNSHTPTTQRKNLDTLHTVRVAYVKFVKQDKQGNIYQPFVDRYIAAINDGVTARNDDLFPLAANILDRLGVKKPTPNKDEGPDLDDSANSSSDDSEDPDSDFAYNSSHAMPPVKSRKTFVKSKKTPVESKTTPVKPTKTRRITADEVYQLFNDQVVTPRISLSATNGECANACATCRKGAVYDISFRQLVEMLAWQFMSFYVADLEPWDSSRDIPSSVLTTLTSLGCIFVKPLLDHSNHKDSCTFCLWCTEHKKVEKITLRYGVIMAIGTTRDLDVVRLHLTTQDDWTHLCHHPYCAQPAHGVRESPRDNRTRNTCRPPRRCQDKAAFINSRRAKCTHTPTCYPPGTSYLTSTEAIVKSNIAIIKERMSHGCMCAAHALEFPVHVLLKATSTKAKYYNRKVKTKVWDAKSTSHYVEVSPHASSFQEAYRVVQGWFAAIYEHYVQEHFMNAPCGGANATGQWWDSFSAWEASEVFVAGPLRTAIFTGNHSTRNKASPEQCLGWVSYWV</sequence>
<dbReference type="GeneID" id="54407988"/>
<evidence type="ECO:0000256" key="1">
    <source>
        <dbReference type="SAM" id="MobiDB-lite"/>
    </source>
</evidence>
<protein>
    <recommendedName>
        <fullName evidence="2">Zinc-binding loop region of homing endonuclease domain-containing protein</fullName>
    </recommendedName>
</protein>
<dbReference type="EMBL" id="ML977500">
    <property type="protein sequence ID" value="KAF2133022.1"/>
    <property type="molecule type" value="Genomic_DNA"/>
</dbReference>
<evidence type="ECO:0000313" key="4">
    <source>
        <dbReference type="Proteomes" id="UP000799771"/>
    </source>
</evidence>